<dbReference type="Proteomes" id="UP001305702">
    <property type="component" value="Chromosome"/>
</dbReference>
<organism evidence="2 3">
    <name type="scientific">Paenibacillus aurantius</name>
    <dbReference type="NCBI Taxonomy" id="2918900"/>
    <lineage>
        <taxon>Bacteria</taxon>
        <taxon>Bacillati</taxon>
        <taxon>Bacillota</taxon>
        <taxon>Bacilli</taxon>
        <taxon>Bacillales</taxon>
        <taxon>Paenibacillaceae</taxon>
        <taxon>Paenibacillus</taxon>
    </lineage>
</organism>
<feature type="domain" description="N-acetyltransferase" evidence="1">
    <location>
        <begin position="17"/>
        <end position="219"/>
    </location>
</feature>
<dbReference type="Pfam" id="PF00583">
    <property type="entry name" value="Acetyltransf_1"/>
    <property type="match status" value="1"/>
</dbReference>
<dbReference type="AlphaFoldDB" id="A0AA96LC19"/>
<dbReference type="InterPro" id="IPR000182">
    <property type="entry name" value="GNAT_dom"/>
</dbReference>
<dbReference type="SUPFAM" id="SSF55729">
    <property type="entry name" value="Acyl-CoA N-acyltransferases (Nat)"/>
    <property type="match status" value="1"/>
</dbReference>
<reference evidence="2 3" key="1">
    <citation type="submission" date="2022-02" db="EMBL/GenBank/DDBJ databases">
        <title>Paenibacillus sp. MBLB1776 Whole Genome Shotgun Sequencing.</title>
        <authorList>
            <person name="Hwang C.Y."/>
            <person name="Cho E.-S."/>
            <person name="Seo M.-J."/>
        </authorList>
    </citation>
    <scope>NUCLEOTIDE SEQUENCE [LARGE SCALE GENOMIC DNA]</scope>
    <source>
        <strain evidence="2 3">MBLB1776</strain>
    </source>
</reference>
<protein>
    <submittedName>
        <fullName evidence="2">GNAT family N-acetyltransferase</fullName>
    </submittedName>
</protein>
<name>A0AA96LC19_9BACL</name>
<evidence type="ECO:0000259" key="1">
    <source>
        <dbReference type="PROSITE" id="PS51186"/>
    </source>
</evidence>
<keyword evidence="3" id="KW-1185">Reference proteome</keyword>
<dbReference type="EMBL" id="CP130318">
    <property type="protein sequence ID" value="WNQ11199.1"/>
    <property type="molecule type" value="Genomic_DNA"/>
</dbReference>
<evidence type="ECO:0000313" key="3">
    <source>
        <dbReference type="Proteomes" id="UP001305702"/>
    </source>
</evidence>
<dbReference type="KEGG" id="paun:MJA45_26965"/>
<sequence length="222" mass="25097">MYRKEWFTFDGDRPVPTEIRRYAKEDFAELIRIQQEAFPPPFPEDHLWNAEQLTNHVTLFPEGALCVEVDGVLAGSVTGLRVDTEPGGPDHTWAEMTDEGYIRNHRPGGNTLYIVDICVRPAYRRHKLGYWMLQSLYETAVALGISRVMGGGRMPGYRAQSERMSAQEYVDNVVAGELKDPVITFLLKSGRTPVKAVAGYLEDDYDSCGYGALMEWKNPFKG</sequence>
<evidence type="ECO:0000313" key="2">
    <source>
        <dbReference type="EMBL" id="WNQ11199.1"/>
    </source>
</evidence>
<dbReference type="RefSeq" id="WP_315604975.1">
    <property type="nucleotide sequence ID" value="NZ_CP130318.1"/>
</dbReference>
<accession>A0AA96LC19</accession>
<dbReference type="CDD" id="cd04301">
    <property type="entry name" value="NAT_SF"/>
    <property type="match status" value="1"/>
</dbReference>
<dbReference type="InterPro" id="IPR016181">
    <property type="entry name" value="Acyl_CoA_acyltransferase"/>
</dbReference>
<dbReference type="GO" id="GO:0016747">
    <property type="term" value="F:acyltransferase activity, transferring groups other than amino-acyl groups"/>
    <property type="evidence" value="ECO:0007669"/>
    <property type="project" value="InterPro"/>
</dbReference>
<gene>
    <name evidence="2" type="ORF">MJA45_26965</name>
</gene>
<dbReference type="Gene3D" id="3.40.630.30">
    <property type="match status" value="1"/>
</dbReference>
<proteinExistence type="predicted"/>
<dbReference type="PROSITE" id="PS51186">
    <property type="entry name" value="GNAT"/>
    <property type="match status" value="1"/>
</dbReference>